<keyword evidence="6" id="KW-1185">Reference proteome</keyword>
<dbReference type="SMART" id="SM00448">
    <property type="entry name" value="REC"/>
    <property type="match status" value="1"/>
</dbReference>
<evidence type="ECO:0000259" key="4">
    <source>
        <dbReference type="PROSITE" id="PS50110"/>
    </source>
</evidence>
<dbReference type="PANTHER" id="PTHR44591:SF3">
    <property type="entry name" value="RESPONSE REGULATORY DOMAIN-CONTAINING PROTEIN"/>
    <property type="match status" value="1"/>
</dbReference>
<dbReference type="PROSITE" id="PS50110">
    <property type="entry name" value="RESPONSE_REGULATORY"/>
    <property type="match status" value="1"/>
</dbReference>
<evidence type="ECO:0000256" key="1">
    <source>
        <dbReference type="ARBA" id="ARBA00022553"/>
    </source>
</evidence>
<evidence type="ECO:0000313" key="5">
    <source>
        <dbReference type="EMBL" id="QDV08812.1"/>
    </source>
</evidence>
<proteinExistence type="predicted"/>
<evidence type="ECO:0000256" key="3">
    <source>
        <dbReference type="SAM" id="MobiDB-lite"/>
    </source>
</evidence>
<evidence type="ECO:0000256" key="2">
    <source>
        <dbReference type="PROSITE-ProRule" id="PRU00169"/>
    </source>
</evidence>
<reference evidence="5 6" key="1">
    <citation type="submission" date="2019-02" db="EMBL/GenBank/DDBJ databases">
        <title>Deep-cultivation of Planctomycetes and their phenomic and genomic characterization uncovers novel biology.</title>
        <authorList>
            <person name="Wiegand S."/>
            <person name="Jogler M."/>
            <person name="Boedeker C."/>
            <person name="Pinto D."/>
            <person name="Vollmers J."/>
            <person name="Rivas-Marin E."/>
            <person name="Kohn T."/>
            <person name="Peeters S.H."/>
            <person name="Heuer A."/>
            <person name="Rast P."/>
            <person name="Oberbeckmann S."/>
            <person name="Bunk B."/>
            <person name="Jeske O."/>
            <person name="Meyerdierks A."/>
            <person name="Storesund J.E."/>
            <person name="Kallscheuer N."/>
            <person name="Luecker S."/>
            <person name="Lage O.M."/>
            <person name="Pohl T."/>
            <person name="Merkel B.J."/>
            <person name="Hornburger P."/>
            <person name="Mueller R.-W."/>
            <person name="Bruemmer F."/>
            <person name="Labrenz M."/>
            <person name="Spormann A.M."/>
            <person name="Op den Camp H."/>
            <person name="Overmann J."/>
            <person name="Amann R."/>
            <person name="Jetten M.S.M."/>
            <person name="Mascher T."/>
            <person name="Medema M.H."/>
            <person name="Devos D.P."/>
            <person name="Kaster A.-K."/>
            <person name="Ovreas L."/>
            <person name="Rohde M."/>
            <person name="Galperin M.Y."/>
            <person name="Jogler C."/>
        </authorList>
    </citation>
    <scope>NUCLEOTIDE SEQUENCE [LARGE SCALE GENOMIC DNA]</scope>
    <source>
        <strain evidence="5 6">Poly30</strain>
    </source>
</reference>
<gene>
    <name evidence="5" type="primary">phoB_2</name>
    <name evidence="5" type="ORF">Poly30_43670</name>
</gene>
<feature type="modified residue" description="4-aspartylphosphate" evidence="2">
    <location>
        <position position="92"/>
    </location>
</feature>
<dbReference type="OrthoDB" id="286140at2"/>
<name>A0A518EXJ4_9BACT</name>
<dbReference type="Gene3D" id="3.40.50.2300">
    <property type="match status" value="1"/>
</dbReference>
<feature type="domain" description="Response regulatory" evidence="4">
    <location>
        <begin position="43"/>
        <end position="159"/>
    </location>
</feature>
<dbReference type="SUPFAM" id="SSF52172">
    <property type="entry name" value="CheY-like"/>
    <property type="match status" value="1"/>
</dbReference>
<accession>A0A518EXJ4</accession>
<dbReference type="EMBL" id="CP036434">
    <property type="protein sequence ID" value="QDV08812.1"/>
    <property type="molecule type" value="Genomic_DNA"/>
</dbReference>
<dbReference type="InterPro" id="IPR011006">
    <property type="entry name" value="CheY-like_superfamily"/>
</dbReference>
<protein>
    <submittedName>
        <fullName evidence="5">Phosphate regulon transcriptional regulatory protein PhoB</fullName>
    </submittedName>
</protein>
<organism evidence="5 6">
    <name type="scientific">Saltatorellus ferox</name>
    <dbReference type="NCBI Taxonomy" id="2528018"/>
    <lineage>
        <taxon>Bacteria</taxon>
        <taxon>Pseudomonadati</taxon>
        <taxon>Planctomycetota</taxon>
        <taxon>Planctomycetia</taxon>
        <taxon>Planctomycetia incertae sedis</taxon>
        <taxon>Saltatorellus</taxon>
    </lineage>
</organism>
<sequence length="163" mass="17560">MIPMSTNAPPSPNSEASNPTTPIESAPVCLRATPRVIECLSPLILVVEDDEDITRSLCIRLKYNGFEVETAATMDLALEQLERLKPDAAIVDMSIPGGDGIMLLEHIRSQAKSRDLPVIILTASVRGELESNALAAGASCFMHKPFHAPDLLGELDRLTGREG</sequence>
<dbReference type="Pfam" id="PF00072">
    <property type="entry name" value="Response_reg"/>
    <property type="match status" value="1"/>
</dbReference>
<dbReference type="Proteomes" id="UP000320390">
    <property type="component" value="Chromosome"/>
</dbReference>
<dbReference type="AlphaFoldDB" id="A0A518EXJ4"/>
<dbReference type="InterPro" id="IPR001789">
    <property type="entry name" value="Sig_transdc_resp-reg_receiver"/>
</dbReference>
<dbReference type="GO" id="GO:0000160">
    <property type="term" value="P:phosphorelay signal transduction system"/>
    <property type="evidence" value="ECO:0007669"/>
    <property type="project" value="InterPro"/>
</dbReference>
<dbReference type="InterPro" id="IPR050595">
    <property type="entry name" value="Bact_response_regulator"/>
</dbReference>
<evidence type="ECO:0000313" key="6">
    <source>
        <dbReference type="Proteomes" id="UP000320390"/>
    </source>
</evidence>
<dbReference type="CDD" id="cd17574">
    <property type="entry name" value="REC_OmpR"/>
    <property type="match status" value="1"/>
</dbReference>
<keyword evidence="1 2" id="KW-0597">Phosphoprotein</keyword>
<feature type="region of interest" description="Disordered" evidence="3">
    <location>
        <begin position="1"/>
        <end position="21"/>
    </location>
</feature>
<dbReference type="PANTHER" id="PTHR44591">
    <property type="entry name" value="STRESS RESPONSE REGULATOR PROTEIN 1"/>
    <property type="match status" value="1"/>
</dbReference>